<dbReference type="Pfam" id="PF00343">
    <property type="entry name" value="Phosphorylase"/>
    <property type="match status" value="1"/>
</dbReference>
<comment type="similarity">
    <text evidence="2">Belongs to the glycogen phosphorylase family.</text>
</comment>
<dbReference type="InterPro" id="IPR024517">
    <property type="entry name" value="Glycogen_phosphorylase_DUF3417"/>
</dbReference>
<dbReference type="SUPFAM" id="SSF53756">
    <property type="entry name" value="UDP-Glycosyltransferase/glycogen phosphorylase"/>
    <property type="match status" value="1"/>
</dbReference>
<feature type="modified residue" description="N6-(pyridoxal phosphate)lysine" evidence="4">
    <location>
        <position position="608"/>
    </location>
</feature>
<dbReference type="AlphaFoldDB" id="A0A4R8ISZ6"/>
<evidence type="ECO:0000256" key="1">
    <source>
        <dbReference type="ARBA" id="ARBA00001275"/>
    </source>
</evidence>
<dbReference type="PIRSF" id="PIRSF000460">
    <property type="entry name" value="Pprylas_GlgP"/>
    <property type="match status" value="1"/>
</dbReference>
<dbReference type="PANTHER" id="PTHR42655">
    <property type="entry name" value="GLYCOGEN PHOSPHORYLASE"/>
    <property type="match status" value="1"/>
</dbReference>
<accession>A0A4R8ISZ6</accession>
<evidence type="ECO:0000313" key="7">
    <source>
        <dbReference type="Proteomes" id="UP000294914"/>
    </source>
</evidence>
<evidence type="ECO:0000313" key="6">
    <source>
        <dbReference type="EMBL" id="TDY02510.1"/>
    </source>
</evidence>
<gene>
    <name evidence="6" type="ORF">EDC23_0884</name>
</gene>
<dbReference type="Pfam" id="PF11897">
    <property type="entry name" value="DUF3417"/>
    <property type="match status" value="1"/>
</dbReference>
<dbReference type="InterPro" id="IPR052182">
    <property type="entry name" value="Glycogen/Maltodextrin_Phosph"/>
</dbReference>
<proteinExistence type="inferred from homology"/>
<dbReference type="GO" id="GO:0005975">
    <property type="term" value="P:carbohydrate metabolic process"/>
    <property type="evidence" value="ECO:0007669"/>
    <property type="project" value="InterPro"/>
</dbReference>
<dbReference type="Gene3D" id="3.40.50.2000">
    <property type="entry name" value="Glycogen Phosphorylase B"/>
    <property type="match status" value="3"/>
</dbReference>
<keyword evidence="4" id="KW-0663">Pyridoxal phosphate</keyword>
<dbReference type="GO" id="GO:0030170">
    <property type="term" value="F:pyridoxal phosphate binding"/>
    <property type="evidence" value="ECO:0007669"/>
    <property type="project" value="InterPro"/>
</dbReference>
<evidence type="ECO:0000256" key="3">
    <source>
        <dbReference type="ARBA" id="ARBA00022533"/>
    </source>
</evidence>
<feature type="domain" description="DUF3417" evidence="5">
    <location>
        <begin position="14"/>
        <end position="122"/>
    </location>
</feature>
<dbReference type="GO" id="GO:0008184">
    <property type="term" value="F:glycogen phosphorylase activity"/>
    <property type="evidence" value="ECO:0007669"/>
    <property type="project" value="InterPro"/>
</dbReference>
<keyword evidence="7" id="KW-1185">Reference proteome</keyword>
<dbReference type="InterPro" id="IPR000811">
    <property type="entry name" value="Glyco_trans_35"/>
</dbReference>
<dbReference type="Proteomes" id="UP000294914">
    <property type="component" value="Unassembled WGS sequence"/>
</dbReference>
<reference evidence="6 7" key="1">
    <citation type="submission" date="2019-03" db="EMBL/GenBank/DDBJ databases">
        <title>Genomic Encyclopedia of Type Strains, Phase IV (KMG-IV): sequencing the most valuable type-strain genomes for metagenomic binning, comparative biology and taxonomic classification.</title>
        <authorList>
            <person name="Goeker M."/>
        </authorList>
    </citation>
    <scope>NUCLEOTIDE SEQUENCE [LARGE SCALE GENOMIC DNA]</scope>
    <source>
        <strain evidence="6 7">DSM 16326</strain>
    </source>
</reference>
<evidence type="ECO:0000256" key="4">
    <source>
        <dbReference type="PIRSR" id="PIRSR000460-1"/>
    </source>
</evidence>
<dbReference type="EMBL" id="SOQX01000002">
    <property type="protein sequence ID" value="TDY02510.1"/>
    <property type="molecule type" value="Genomic_DNA"/>
</dbReference>
<dbReference type="OrthoDB" id="7229284at2"/>
<dbReference type="PANTHER" id="PTHR42655:SF1">
    <property type="entry name" value="GLYCOGEN PHOSPHORYLASE"/>
    <property type="match status" value="1"/>
</dbReference>
<organism evidence="6 7">
    <name type="scientific">Thiohalophilus thiocyanatoxydans</name>
    <dbReference type="NCBI Taxonomy" id="381308"/>
    <lineage>
        <taxon>Bacteria</taxon>
        <taxon>Pseudomonadati</taxon>
        <taxon>Pseudomonadota</taxon>
        <taxon>Gammaproteobacteria</taxon>
        <taxon>Thiohalomonadales</taxon>
        <taxon>Thiohalophilaceae</taxon>
        <taxon>Thiohalophilus</taxon>
    </lineage>
</organism>
<comment type="caution">
    <text evidence="6">The sequence shown here is derived from an EMBL/GenBank/DDBJ whole genome shotgun (WGS) entry which is preliminary data.</text>
</comment>
<name>A0A4R8ISZ6_9GAMM</name>
<comment type="catalytic activity">
    <reaction evidence="1">
        <text>[(1-&gt;4)-alpha-D-glucosyl](n) + phosphate = [(1-&gt;4)-alpha-D-glucosyl](n-1) + alpha-D-glucose 1-phosphate</text>
        <dbReference type="Rhea" id="RHEA:41732"/>
        <dbReference type="Rhea" id="RHEA-COMP:9584"/>
        <dbReference type="Rhea" id="RHEA-COMP:9586"/>
        <dbReference type="ChEBI" id="CHEBI:15444"/>
        <dbReference type="ChEBI" id="CHEBI:43474"/>
        <dbReference type="ChEBI" id="CHEBI:58601"/>
        <dbReference type="EC" id="2.4.1.1"/>
    </reaction>
</comment>
<sequence length="850" mass="96893">MSETLFQLEVRPNIPEKLRGLEELANDLLYSWDRDVRGLFYRLDDELWETCNHNLKVFLRRVAQNKLDEAIKDHLFMEEYSRVMSSFRTYHEKGVSPAITAHLDPESDQVAYFCAEFGLHESFPIYSGGLGILAGDHCKAASDLGVPFVGVGLLYRQGYFTQFIDGNGSQQAQYTPTNFDELVVQPACDSDGNAFYVQVEIEARPVKLKVWMARAGHILLYLLDSDLEENSSEDRSITFQLYGGDSTTRIQQEIVLGIGGVRALRALGIEPTIWHINEGHAAFQIPERCREYIDQGMDFNSALELVAAGTVFTTHTPVSAGHDIFEADQMTRYFKDYIKSLNIDPETFLALGQSPNNNTSFNMTALALRGSRFHNGVSRIHGGVASSMEGYVWPQIPPDENPISYVTNGVHVPTFLAREWVNLFDMRFREWHSELNNPTFWDCIDTIPNHRYWSLRQELKAQMLEDVNKRTRRRFQRAGFSEAQLKRLTSYTGEPEQNVLVIGFARRFATYKRAALLFSDLQRLARLLNNPKRPVMIVFAGKAHPRDKPGQELIRTIHEYSLRPEFIGKIIMLEGYDMALARKLVTGVDVWLNTPEYPLEASGTSGQKAAINGVINLSVLDGWWGEGFDGENGWAIHPHASNADDTLRDQEESADLLDILENEVIPLYYDYGSQGYSSSWVKLSKASMKSCLPRFNAQRMVVDYVKNFYAPARYQYSRLSAKDCAPARKLSDWKTKVREQWGDVSIRRVDDIRQQIHDGDSLPIVVHAGLNGLVPEDVVVECVVGGRNDGGEFVSSEQHQFRHTGLQDDEHVFELYLKPNNSGLNHYKLRIYPWHELLSHPFEMGYMLWI</sequence>
<dbReference type="NCBIfam" id="TIGR02094">
    <property type="entry name" value="more_P_ylases"/>
    <property type="match status" value="1"/>
</dbReference>
<evidence type="ECO:0000256" key="2">
    <source>
        <dbReference type="ARBA" id="ARBA00006047"/>
    </source>
</evidence>
<dbReference type="RefSeq" id="WP_134081551.1">
    <property type="nucleotide sequence ID" value="NZ_SOQX01000002.1"/>
</dbReference>
<protein>
    <submittedName>
        <fullName evidence="6">Starch phosphorylase</fullName>
    </submittedName>
</protein>
<dbReference type="InterPro" id="IPR011834">
    <property type="entry name" value="Agluc_phsphrylas"/>
</dbReference>
<evidence type="ECO:0000259" key="5">
    <source>
        <dbReference type="Pfam" id="PF11897"/>
    </source>
</evidence>
<keyword evidence="3" id="KW-0021">Allosteric enzyme</keyword>